<dbReference type="RefSeq" id="WP_068713441.1">
    <property type="nucleotide sequence ID" value="NZ_AP014635.1"/>
</dbReference>
<dbReference type="InterPro" id="IPR011051">
    <property type="entry name" value="RmlC_Cupin_sf"/>
</dbReference>
<dbReference type="SUPFAM" id="SSF51182">
    <property type="entry name" value="RmlC-like cupins"/>
    <property type="match status" value="1"/>
</dbReference>
<evidence type="ECO:0000256" key="2">
    <source>
        <dbReference type="ARBA" id="ARBA00023125"/>
    </source>
</evidence>
<dbReference type="InterPro" id="IPR014710">
    <property type="entry name" value="RmlC-like_jellyroll"/>
</dbReference>
<proteinExistence type="predicted"/>
<feature type="domain" description="HTH araC/xylS-type" evidence="4">
    <location>
        <begin position="138"/>
        <end position="235"/>
    </location>
</feature>
<dbReference type="Gene3D" id="2.60.120.10">
    <property type="entry name" value="Jelly Rolls"/>
    <property type="match status" value="1"/>
</dbReference>
<evidence type="ECO:0000259" key="4">
    <source>
        <dbReference type="PROSITE" id="PS01124"/>
    </source>
</evidence>
<keyword evidence="1" id="KW-0805">Transcription regulation</keyword>
<dbReference type="PROSITE" id="PS01124">
    <property type="entry name" value="HTH_ARAC_FAMILY_2"/>
    <property type="match status" value="1"/>
</dbReference>
<evidence type="ECO:0000313" key="5">
    <source>
        <dbReference type="EMBL" id="MCA2015364.1"/>
    </source>
</evidence>
<dbReference type="PANTHER" id="PTHR43280:SF28">
    <property type="entry name" value="HTH-TYPE TRANSCRIPTIONAL ACTIVATOR RHAS"/>
    <property type="match status" value="1"/>
</dbReference>
<dbReference type="InterPro" id="IPR018060">
    <property type="entry name" value="HTH_AraC"/>
</dbReference>
<keyword evidence="6" id="KW-1185">Reference proteome</keyword>
<keyword evidence="2" id="KW-0238">DNA-binding</keyword>
<keyword evidence="3" id="KW-0804">Transcription</keyword>
<dbReference type="SMART" id="SM00342">
    <property type="entry name" value="HTH_ARAC"/>
    <property type="match status" value="1"/>
</dbReference>
<dbReference type="InterPro" id="IPR009057">
    <property type="entry name" value="Homeodomain-like_sf"/>
</dbReference>
<dbReference type="Proteomes" id="UP001199044">
    <property type="component" value="Unassembled WGS sequence"/>
</dbReference>
<dbReference type="SUPFAM" id="SSF46689">
    <property type="entry name" value="Homeodomain-like"/>
    <property type="match status" value="2"/>
</dbReference>
<sequence length="235" mass="26768">MPNCLTIRSYSKQKHSHAHDYHQLVLPVEGSIIIRVADFSGKVTVGECVVIRAGEEHQFSAEEAARFIVADMDTLPISMTLAAFSVFSITPPLLSYLFYVKAQLEFQVDSAMEQALLNMFYQLLERQTFHGRHDLRIHQVQSYIADHLAENLTLDELAAIAYLSSTQFKKRFKQETGMTTFQYITQQRMLKAKALLTHTDLPVHRIAESVGYQDLSAFSRRFSVHFGLSPRALAR</sequence>
<dbReference type="PANTHER" id="PTHR43280">
    <property type="entry name" value="ARAC-FAMILY TRANSCRIPTIONAL REGULATOR"/>
    <property type="match status" value="1"/>
</dbReference>
<dbReference type="Gene3D" id="1.10.10.60">
    <property type="entry name" value="Homeodomain-like"/>
    <property type="match status" value="2"/>
</dbReference>
<name>A0ABS7YLM7_9VIBR</name>
<organism evidence="5 6">
    <name type="scientific">Vibrio tritonius</name>
    <dbReference type="NCBI Taxonomy" id="1435069"/>
    <lineage>
        <taxon>Bacteria</taxon>
        <taxon>Pseudomonadati</taxon>
        <taxon>Pseudomonadota</taxon>
        <taxon>Gammaproteobacteria</taxon>
        <taxon>Vibrionales</taxon>
        <taxon>Vibrionaceae</taxon>
        <taxon>Vibrio</taxon>
    </lineage>
</organism>
<accession>A0ABS7YLM7</accession>
<evidence type="ECO:0000256" key="1">
    <source>
        <dbReference type="ARBA" id="ARBA00023015"/>
    </source>
</evidence>
<evidence type="ECO:0000313" key="6">
    <source>
        <dbReference type="Proteomes" id="UP001199044"/>
    </source>
</evidence>
<reference evidence="6" key="1">
    <citation type="submission" date="2023-07" db="EMBL/GenBank/DDBJ databases">
        <title>Molecular identification of indigenous halophilic bacteria isolated from red sea cost, biodegradation of synthetic dyes and assessment of degraded metabolite toxicity.</title>
        <authorList>
            <person name="Chaieb K."/>
            <person name="Altayb H.N."/>
        </authorList>
    </citation>
    <scope>NUCLEOTIDE SEQUENCE [LARGE SCALE GENOMIC DNA]</scope>
    <source>
        <strain evidence="6">K20</strain>
    </source>
</reference>
<dbReference type="EMBL" id="JAIWIU010000025">
    <property type="protein sequence ID" value="MCA2015364.1"/>
    <property type="molecule type" value="Genomic_DNA"/>
</dbReference>
<protein>
    <submittedName>
        <fullName evidence="5">AraC family transcriptional regulator</fullName>
    </submittedName>
</protein>
<comment type="caution">
    <text evidence="5">The sequence shown here is derived from an EMBL/GenBank/DDBJ whole genome shotgun (WGS) entry which is preliminary data.</text>
</comment>
<gene>
    <name evidence="5" type="ORF">LDJ79_04520</name>
</gene>
<evidence type="ECO:0000256" key="3">
    <source>
        <dbReference type="ARBA" id="ARBA00023163"/>
    </source>
</evidence>
<dbReference type="Pfam" id="PF12833">
    <property type="entry name" value="HTH_18"/>
    <property type="match status" value="1"/>
</dbReference>